<evidence type="ECO:0000313" key="14">
    <source>
        <dbReference type="Proteomes" id="UP000654345"/>
    </source>
</evidence>
<keyword evidence="6" id="KW-1015">Disulfide bond</keyword>
<organism evidence="13 14">
    <name type="scientific">Ktedonobacter robiniae</name>
    <dbReference type="NCBI Taxonomy" id="2778365"/>
    <lineage>
        <taxon>Bacteria</taxon>
        <taxon>Bacillati</taxon>
        <taxon>Chloroflexota</taxon>
        <taxon>Ktedonobacteria</taxon>
        <taxon>Ktedonobacterales</taxon>
        <taxon>Ktedonobacteraceae</taxon>
        <taxon>Ktedonobacter</taxon>
    </lineage>
</organism>
<dbReference type="EC" id="1.11.1.24" evidence="2"/>
<keyword evidence="4" id="KW-0049">Antioxidant</keyword>
<evidence type="ECO:0000256" key="7">
    <source>
        <dbReference type="ARBA" id="ARBA00023284"/>
    </source>
</evidence>
<comment type="function">
    <text evidence="1">Thiol-specific peroxidase that catalyzes the reduction of hydrogen peroxide and organic hydroperoxides to water and alcohols, respectively. Plays a role in cell protection against oxidative stress by detoxifying peroxides and as sensor of hydrogen peroxide-mediated signaling events.</text>
</comment>
<evidence type="ECO:0000256" key="1">
    <source>
        <dbReference type="ARBA" id="ARBA00003330"/>
    </source>
</evidence>
<protein>
    <recommendedName>
        <fullName evidence="2">thioredoxin-dependent peroxiredoxin</fullName>
        <ecNumber evidence="2">1.11.1.24</ecNumber>
    </recommendedName>
    <alternativeName>
        <fullName evidence="10">Bacterioferritin comigratory protein</fullName>
    </alternativeName>
    <alternativeName>
        <fullName evidence="8">Thioredoxin peroxidase</fullName>
    </alternativeName>
</protein>
<proteinExistence type="inferred from homology"/>
<keyword evidence="5" id="KW-0560">Oxidoreductase</keyword>
<dbReference type="InterPro" id="IPR013766">
    <property type="entry name" value="Thioredoxin_domain"/>
</dbReference>
<dbReference type="SUPFAM" id="SSF52833">
    <property type="entry name" value="Thioredoxin-like"/>
    <property type="match status" value="1"/>
</dbReference>
<keyword evidence="3" id="KW-0575">Peroxidase</keyword>
<dbReference type="PANTHER" id="PTHR42801:SF7">
    <property type="entry name" value="SLL1159 PROTEIN"/>
    <property type="match status" value="1"/>
</dbReference>
<dbReference type="CDD" id="cd02970">
    <property type="entry name" value="PRX_like2"/>
    <property type="match status" value="1"/>
</dbReference>
<evidence type="ECO:0000256" key="9">
    <source>
        <dbReference type="ARBA" id="ARBA00038489"/>
    </source>
</evidence>
<reference evidence="13 14" key="1">
    <citation type="journal article" date="2021" name="Int. J. Syst. Evol. Microbiol.">
        <title>Reticulibacter mediterranei gen. nov., sp. nov., within the new family Reticulibacteraceae fam. nov., and Ktedonospora formicarum gen. nov., sp. nov., Ktedonobacter robiniae sp. nov., Dictyobacter formicarum sp. nov. and Dictyobacter arantiisoli sp. nov., belonging to the class Ktedonobacteria.</title>
        <authorList>
            <person name="Yabe S."/>
            <person name="Zheng Y."/>
            <person name="Wang C.M."/>
            <person name="Sakai Y."/>
            <person name="Abe K."/>
            <person name="Yokota A."/>
            <person name="Donadio S."/>
            <person name="Cavaletti L."/>
            <person name="Monciardini P."/>
        </authorList>
    </citation>
    <scope>NUCLEOTIDE SEQUENCE [LARGE SCALE GENOMIC DNA]</scope>
    <source>
        <strain evidence="13 14">SOSP1-30</strain>
    </source>
</reference>
<evidence type="ECO:0000256" key="5">
    <source>
        <dbReference type="ARBA" id="ARBA00023002"/>
    </source>
</evidence>
<comment type="similarity">
    <text evidence="9">Belongs to the peroxiredoxin family. BCP/PrxQ subfamily.</text>
</comment>
<evidence type="ECO:0000256" key="11">
    <source>
        <dbReference type="ARBA" id="ARBA00049091"/>
    </source>
</evidence>
<evidence type="ECO:0000313" key="13">
    <source>
        <dbReference type="EMBL" id="GHO55185.1"/>
    </source>
</evidence>
<sequence length="228" mass="25010">MATYDPMNTPLQQQIDAFIAQTRDQITASMREQLLRPIQQIIASSGAEKALKEGELAPDFTLPDALGRPVSLSDLLKQGPVVVTFYRGAWCPYCNLELRAYQQALPQLQALGASLVAISPQTPDQSLSLAEKNALTFEVLSDVGNQVAREYGLVFRIDEAVRVAYQQIGADLPAYNGDASWELPIPGTFLIDQSGKVSLAFVDPNFIHRLDPAIIIAQLKQRKGELSL</sequence>
<dbReference type="InterPro" id="IPR000866">
    <property type="entry name" value="AhpC/TSA"/>
</dbReference>
<comment type="catalytic activity">
    <reaction evidence="11">
        <text>a hydroperoxide + [thioredoxin]-dithiol = an alcohol + [thioredoxin]-disulfide + H2O</text>
        <dbReference type="Rhea" id="RHEA:62620"/>
        <dbReference type="Rhea" id="RHEA-COMP:10698"/>
        <dbReference type="Rhea" id="RHEA-COMP:10700"/>
        <dbReference type="ChEBI" id="CHEBI:15377"/>
        <dbReference type="ChEBI" id="CHEBI:29950"/>
        <dbReference type="ChEBI" id="CHEBI:30879"/>
        <dbReference type="ChEBI" id="CHEBI:35924"/>
        <dbReference type="ChEBI" id="CHEBI:50058"/>
        <dbReference type="EC" id="1.11.1.24"/>
    </reaction>
</comment>
<dbReference type="RefSeq" id="WP_201371804.1">
    <property type="nucleotide sequence ID" value="NZ_BNJG01000001.1"/>
</dbReference>
<evidence type="ECO:0000256" key="6">
    <source>
        <dbReference type="ARBA" id="ARBA00023157"/>
    </source>
</evidence>
<accession>A0ABQ3UR46</accession>
<comment type="caution">
    <text evidence="13">The sequence shown here is derived from an EMBL/GenBank/DDBJ whole genome shotgun (WGS) entry which is preliminary data.</text>
</comment>
<evidence type="ECO:0000256" key="10">
    <source>
        <dbReference type="ARBA" id="ARBA00041373"/>
    </source>
</evidence>
<dbReference type="Proteomes" id="UP000654345">
    <property type="component" value="Unassembled WGS sequence"/>
</dbReference>
<keyword evidence="14" id="KW-1185">Reference proteome</keyword>
<dbReference type="PROSITE" id="PS51352">
    <property type="entry name" value="THIOREDOXIN_2"/>
    <property type="match status" value="1"/>
</dbReference>
<feature type="domain" description="Thioredoxin" evidence="12">
    <location>
        <begin position="51"/>
        <end position="224"/>
    </location>
</feature>
<keyword evidence="7" id="KW-0676">Redox-active center</keyword>
<name>A0ABQ3UR46_9CHLR</name>
<evidence type="ECO:0000256" key="3">
    <source>
        <dbReference type="ARBA" id="ARBA00022559"/>
    </source>
</evidence>
<dbReference type="Gene3D" id="3.40.30.10">
    <property type="entry name" value="Glutaredoxin"/>
    <property type="match status" value="1"/>
</dbReference>
<dbReference type="EMBL" id="BNJG01000001">
    <property type="protein sequence ID" value="GHO55185.1"/>
    <property type="molecule type" value="Genomic_DNA"/>
</dbReference>
<dbReference type="PANTHER" id="PTHR42801">
    <property type="entry name" value="THIOREDOXIN-DEPENDENT PEROXIDE REDUCTASE"/>
    <property type="match status" value="1"/>
</dbReference>
<evidence type="ECO:0000256" key="2">
    <source>
        <dbReference type="ARBA" id="ARBA00013017"/>
    </source>
</evidence>
<evidence type="ECO:0000259" key="12">
    <source>
        <dbReference type="PROSITE" id="PS51352"/>
    </source>
</evidence>
<evidence type="ECO:0000256" key="4">
    <source>
        <dbReference type="ARBA" id="ARBA00022862"/>
    </source>
</evidence>
<dbReference type="Pfam" id="PF00578">
    <property type="entry name" value="AhpC-TSA"/>
    <property type="match status" value="1"/>
</dbReference>
<dbReference type="InterPro" id="IPR036249">
    <property type="entry name" value="Thioredoxin-like_sf"/>
</dbReference>
<dbReference type="InterPro" id="IPR050924">
    <property type="entry name" value="Peroxiredoxin_BCP/PrxQ"/>
</dbReference>
<gene>
    <name evidence="13" type="ORF">KSB_36600</name>
</gene>
<evidence type="ECO:0000256" key="8">
    <source>
        <dbReference type="ARBA" id="ARBA00032824"/>
    </source>
</evidence>